<name>A0A841U7Y8_9BACL</name>
<dbReference type="GO" id="GO:0003700">
    <property type="term" value="F:DNA-binding transcription factor activity"/>
    <property type="evidence" value="ECO:0007669"/>
    <property type="project" value="InterPro"/>
</dbReference>
<dbReference type="GO" id="GO:0000160">
    <property type="term" value="P:phosphorelay signal transduction system"/>
    <property type="evidence" value="ECO:0007669"/>
    <property type="project" value="UniProtKB-KW"/>
</dbReference>
<organism evidence="11 12">
    <name type="scientific">Cohnella xylanilytica</name>
    <dbReference type="NCBI Taxonomy" id="557555"/>
    <lineage>
        <taxon>Bacteria</taxon>
        <taxon>Bacillati</taxon>
        <taxon>Bacillota</taxon>
        <taxon>Bacilli</taxon>
        <taxon>Bacillales</taxon>
        <taxon>Paenibacillaceae</taxon>
        <taxon>Cohnella</taxon>
    </lineage>
</organism>
<dbReference type="Pfam" id="PF00072">
    <property type="entry name" value="Response_reg"/>
    <property type="match status" value="1"/>
</dbReference>
<feature type="modified residue" description="4-aspartylphosphate" evidence="8">
    <location>
        <position position="61"/>
    </location>
</feature>
<dbReference type="PROSITE" id="PS01124">
    <property type="entry name" value="HTH_ARAC_FAMILY_2"/>
    <property type="match status" value="1"/>
</dbReference>
<evidence type="ECO:0000256" key="4">
    <source>
        <dbReference type="ARBA" id="ARBA00023012"/>
    </source>
</evidence>
<dbReference type="CDD" id="cd17536">
    <property type="entry name" value="REC_YesN-like"/>
    <property type="match status" value="1"/>
</dbReference>
<evidence type="ECO:0000256" key="5">
    <source>
        <dbReference type="ARBA" id="ARBA00023015"/>
    </source>
</evidence>
<keyword evidence="6" id="KW-0238">DNA-binding</keyword>
<dbReference type="RefSeq" id="WP_185139737.1">
    <property type="nucleotide sequence ID" value="NZ_JACJVR010000140.1"/>
</dbReference>
<feature type="domain" description="Response regulatory" evidence="10">
    <location>
        <begin position="3"/>
        <end position="126"/>
    </location>
</feature>
<dbReference type="Gene3D" id="1.10.10.60">
    <property type="entry name" value="Homeodomain-like"/>
    <property type="match status" value="2"/>
</dbReference>
<evidence type="ECO:0000256" key="2">
    <source>
        <dbReference type="ARBA" id="ARBA00022490"/>
    </source>
</evidence>
<keyword evidence="7" id="KW-0804">Transcription</keyword>
<dbReference type="Pfam" id="PF12833">
    <property type="entry name" value="HTH_18"/>
    <property type="match status" value="1"/>
</dbReference>
<dbReference type="PROSITE" id="PS00041">
    <property type="entry name" value="HTH_ARAC_FAMILY_1"/>
    <property type="match status" value="1"/>
</dbReference>
<keyword evidence="4" id="KW-0902">Two-component regulatory system</keyword>
<dbReference type="PRINTS" id="PR00032">
    <property type="entry name" value="HTHARAC"/>
</dbReference>
<evidence type="ECO:0000256" key="8">
    <source>
        <dbReference type="PROSITE-ProRule" id="PRU00169"/>
    </source>
</evidence>
<dbReference type="InterPro" id="IPR018060">
    <property type="entry name" value="HTH_AraC"/>
</dbReference>
<dbReference type="InterPro" id="IPR020449">
    <property type="entry name" value="Tscrpt_reg_AraC-type_HTH"/>
</dbReference>
<feature type="domain" description="HTH araC/xylS-type" evidence="9">
    <location>
        <begin position="438"/>
        <end position="536"/>
    </location>
</feature>
<dbReference type="InterPro" id="IPR001789">
    <property type="entry name" value="Sig_transdc_resp-reg_receiver"/>
</dbReference>
<dbReference type="EMBL" id="JACJVR010000140">
    <property type="protein sequence ID" value="MBB6695792.1"/>
    <property type="molecule type" value="Genomic_DNA"/>
</dbReference>
<evidence type="ECO:0000256" key="7">
    <source>
        <dbReference type="ARBA" id="ARBA00023163"/>
    </source>
</evidence>
<keyword evidence="5" id="KW-0805">Transcription regulation</keyword>
<evidence type="ECO:0000256" key="3">
    <source>
        <dbReference type="ARBA" id="ARBA00022553"/>
    </source>
</evidence>
<keyword evidence="3 8" id="KW-0597">Phosphoprotein</keyword>
<evidence type="ECO:0000259" key="9">
    <source>
        <dbReference type="PROSITE" id="PS01124"/>
    </source>
</evidence>
<accession>A0A841U7Y8</accession>
<keyword evidence="12" id="KW-1185">Reference proteome</keyword>
<dbReference type="SMART" id="SM00448">
    <property type="entry name" value="REC"/>
    <property type="match status" value="1"/>
</dbReference>
<dbReference type="Gene3D" id="3.40.50.2300">
    <property type="match status" value="1"/>
</dbReference>
<dbReference type="AlphaFoldDB" id="A0A841U7Y8"/>
<proteinExistence type="predicted"/>
<dbReference type="GO" id="GO:0005737">
    <property type="term" value="C:cytoplasm"/>
    <property type="evidence" value="ECO:0007669"/>
    <property type="project" value="UniProtKB-SubCell"/>
</dbReference>
<evidence type="ECO:0000313" key="12">
    <source>
        <dbReference type="Proteomes" id="UP000553776"/>
    </source>
</evidence>
<dbReference type="PROSITE" id="PS50110">
    <property type="entry name" value="RESPONSE_REGULATORY"/>
    <property type="match status" value="1"/>
</dbReference>
<reference evidence="11 12" key="1">
    <citation type="submission" date="2020-08" db="EMBL/GenBank/DDBJ databases">
        <title>Cohnella phylogeny.</title>
        <authorList>
            <person name="Dunlap C."/>
        </authorList>
    </citation>
    <scope>NUCLEOTIDE SEQUENCE [LARGE SCALE GENOMIC DNA]</scope>
    <source>
        <strain evidence="11 12">DSM 25239</strain>
    </source>
</reference>
<dbReference type="PANTHER" id="PTHR42713">
    <property type="entry name" value="HISTIDINE KINASE-RELATED"/>
    <property type="match status" value="1"/>
</dbReference>
<sequence>MYRVMLMDDEAGVRRSIKAKIDWEAAGFEIAAEASNGLEGLELLQLLESESSPLPDLVVTDIRMPKMDGIEFIRECKRLYPGLRLVVLSGYSDFEYMKAAIQLGVKDYLLKPVVRGELLALLGKLAEELRQERLRESESRADEHRQSGQMKLLREQFLLQLVKDDWYSFSATRERARQLGLAILEDERLTARFAAVEMRIPSGRLGDGEERRDLLQLAFRLLCRETADRQEGVYPFYDAGHSSMMFFLIVLPEGPEGEERGERFVRELKRNVERYLRLESVAGLGEPIQGLSRLKNGYASCMLSWSRSTVRISGAAGSIAEQEEAFSPETERRLIQAIENLDSDGLRAQLGKLFSPDADTSRFEFTFLALRVLLLLSSVAKKFETGDPALQKLLWDCQTTIASYPSREEAMERIVRLADKVVQAVKRTRASGGVQLAEAVKKYVDENYSYELTLSSLAAMFHLNETYLSGLFKQIAGVTFSDYLTATRMKRAEELLRQGDLKLTDIAMLVGYSSSSYFSTAFKKHYGTSPKEYRDRLFSSG</sequence>
<dbReference type="SUPFAM" id="SSF46689">
    <property type="entry name" value="Homeodomain-like"/>
    <property type="match status" value="2"/>
</dbReference>
<comment type="subcellular location">
    <subcellularLocation>
        <location evidence="1">Cytoplasm</location>
    </subcellularLocation>
</comment>
<dbReference type="InterPro" id="IPR051552">
    <property type="entry name" value="HptR"/>
</dbReference>
<dbReference type="InterPro" id="IPR009057">
    <property type="entry name" value="Homeodomain-like_sf"/>
</dbReference>
<dbReference type="GO" id="GO:0043565">
    <property type="term" value="F:sequence-specific DNA binding"/>
    <property type="evidence" value="ECO:0007669"/>
    <property type="project" value="InterPro"/>
</dbReference>
<evidence type="ECO:0000313" key="11">
    <source>
        <dbReference type="EMBL" id="MBB6695792.1"/>
    </source>
</evidence>
<evidence type="ECO:0000256" key="6">
    <source>
        <dbReference type="ARBA" id="ARBA00023125"/>
    </source>
</evidence>
<dbReference type="InterPro" id="IPR011006">
    <property type="entry name" value="CheY-like_superfamily"/>
</dbReference>
<dbReference type="SUPFAM" id="SSF52172">
    <property type="entry name" value="CheY-like"/>
    <property type="match status" value="1"/>
</dbReference>
<protein>
    <submittedName>
        <fullName evidence="11">Helix-turn-helix domain-containing protein</fullName>
    </submittedName>
</protein>
<dbReference type="InterPro" id="IPR018062">
    <property type="entry name" value="HTH_AraC-typ_CS"/>
</dbReference>
<dbReference type="SMART" id="SM00342">
    <property type="entry name" value="HTH_ARAC"/>
    <property type="match status" value="1"/>
</dbReference>
<keyword evidence="2" id="KW-0963">Cytoplasm</keyword>
<gene>
    <name evidence="11" type="ORF">H7B90_30805</name>
</gene>
<evidence type="ECO:0000256" key="1">
    <source>
        <dbReference type="ARBA" id="ARBA00004496"/>
    </source>
</evidence>
<dbReference type="PANTHER" id="PTHR42713:SF3">
    <property type="entry name" value="TRANSCRIPTIONAL REGULATORY PROTEIN HPTR"/>
    <property type="match status" value="1"/>
</dbReference>
<evidence type="ECO:0000259" key="10">
    <source>
        <dbReference type="PROSITE" id="PS50110"/>
    </source>
</evidence>
<comment type="caution">
    <text evidence="11">The sequence shown here is derived from an EMBL/GenBank/DDBJ whole genome shotgun (WGS) entry which is preliminary data.</text>
</comment>
<dbReference type="Proteomes" id="UP000553776">
    <property type="component" value="Unassembled WGS sequence"/>
</dbReference>